<accession>A0A1F7I946</accession>
<comment type="caution">
    <text evidence="1">The sequence shown here is derived from an EMBL/GenBank/DDBJ whole genome shotgun (WGS) entry which is preliminary data.</text>
</comment>
<gene>
    <name evidence="1" type="ORF">A2954_05490</name>
</gene>
<reference evidence="1 2" key="1">
    <citation type="journal article" date="2016" name="Nat. Commun.">
        <title>Thousands of microbial genomes shed light on interconnected biogeochemical processes in an aquifer system.</title>
        <authorList>
            <person name="Anantharaman K."/>
            <person name="Brown C.T."/>
            <person name="Hug L.A."/>
            <person name="Sharon I."/>
            <person name="Castelle C.J."/>
            <person name="Probst A.J."/>
            <person name="Thomas B.C."/>
            <person name="Singh A."/>
            <person name="Wilkins M.J."/>
            <person name="Karaoz U."/>
            <person name="Brodie E.L."/>
            <person name="Williams K.H."/>
            <person name="Hubbard S.S."/>
            <person name="Banfield J.F."/>
        </authorList>
    </citation>
    <scope>NUCLEOTIDE SEQUENCE [LARGE SCALE GENOMIC DNA]</scope>
</reference>
<protein>
    <submittedName>
        <fullName evidence="1">Uncharacterized protein</fullName>
    </submittedName>
</protein>
<dbReference type="Proteomes" id="UP000177698">
    <property type="component" value="Unassembled WGS sequence"/>
</dbReference>
<dbReference type="EMBL" id="MGAG01000035">
    <property type="protein sequence ID" value="OGK39874.1"/>
    <property type="molecule type" value="Genomic_DNA"/>
</dbReference>
<dbReference type="AlphaFoldDB" id="A0A1F7I946"/>
<sequence length="283" mass="32959">MEKSKVSDRDAELIYMRIMRIRSMLDDLYPRDVLNGVKESPRIVLFQGSFRNNYSTFQRKARIFPKAFSSKRRSNILGTALEQAQDNDYAAFSHELNEIFIDTDKIHTNAQLTHVLIEEATHSLVKLNKPFVKINRMLIRNIIFPDSNLGFRSSEINFLLNKDELGVNLDDFFPFFSGIFLLGNSFISIVPNLSELLEEVRLSVRKNPDELSRRKFQTVIEHLPYYASISLIKHFQNNLDSLFRVVPFFTKNTGFQLWKFVCKPILLGEDITSVIQNNPRVFK</sequence>
<evidence type="ECO:0000313" key="1">
    <source>
        <dbReference type="EMBL" id="OGK39874.1"/>
    </source>
</evidence>
<organism evidence="1 2">
    <name type="scientific">Candidatus Roizmanbacteria bacterium RIFCSPLOWO2_01_FULL_37_12</name>
    <dbReference type="NCBI Taxonomy" id="1802056"/>
    <lineage>
        <taxon>Bacteria</taxon>
        <taxon>Candidatus Roizmaniibacteriota</taxon>
    </lineage>
</organism>
<dbReference type="STRING" id="1802056.A2954_05490"/>
<evidence type="ECO:0000313" key="2">
    <source>
        <dbReference type="Proteomes" id="UP000177698"/>
    </source>
</evidence>
<name>A0A1F7I946_9BACT</name>
<proteinExistence type="predicted"/>